<dbReference type="PROSITE" id="PS51192">
    <property type="entry name" value="HELICASE_ATP_BIND_1"/>
    <property type="match status" value="1"/>
</dbReference>
<dbReference type="PROSITE" id="PS00690">
    <property type="entry name" value="DEAH_ATP_HELICASE"/>
    <property type="match status" value="1"/>
</dbReference>
<dbReference type="InterPro" id="IPR048333">
    <property type="entry name" value="HA2_WH"/>
</dbReference>
<dbReference type="Gene3D" id="1.20.120.1080">
    <property type="match status" value="1"/>
</dbReference>
<keyword evidence="6" id="KW-0694">RNA-binding</keyword>
<dbReference type="GO" id="GO:0003724">
    <property type="term" value="F:RNA helicase activity"/>
    <property type="evidence" value="ECO:0007669"/>
    <property type="project" value="UniProtKB-EC"/>
</dbReference>
<keyword evidence="3" id="KW-0378">Hydrolase</keyword>
<dbReference type="InterPro" id="IPR007502">
    <property type="entry name" value="Helicase-assoc_dom"/>
</dbReference>
<dbReference type="EMBL" id="OU898279">
    <property type="protein sequence ID" value="CAG9833214.1"/>
    <property type="molecule type" value="Genomic_DNA"/>
</dbReference>
<dbReference type="InterPro" id="IPR001650">
    <property type="entry name" value="Helicase_C-like"/>
</dbReference>
<dbReference type="SMART" id="SM00490">
    <property type="entry name" value="HELICc"/>
    <property type="match status" value="1"/>
</dbReference>
<dbReference type="PROSITE" id="PS51194">
    <property type="entry name" value="HELICASE_CTER"/>
    <property type="match status" value="1"/>
</dbReference>
<evidence type="ECO:0000313" key="9">
    <source>
        <dbReference type="EMBL" id="CAG9833214.1"/>
    </source>
</evidence>
<dbReference type="InterPro" id="IPR002464">
    <property type="entry name" value="DNA/RNA_helicase_DEAH_CS"/>
</dbReference>
<evidence type="ECO:0000256" key="5">
    <source>
        <dbReference type="ARBA" id="ARBA00022840"/>
    </source>
</evidence>
<evidence type="ECO:0000256" key="6">
    <source>
        <dbReference type="ARBA" id="ARBA00022884"/>
    </source>
</evidence>
<dbReference type="AlphaFoldDB" id="A0A9N9XC19"/>
<keyword evidence="10" id="KW-1185">Reference proteome</keyword>
<dbReference type="GO" id="GO:0005524">
    <property type="term" value="F:ATP binding"/>
    <property type="evidence" value="ECO:0007669"/>
    <property type="project" value="UniProtKB-KW"/>
</dbReference>
<dbReference type="GO" id="GO:0005634">
    <property type="term" value="C:nucleus"/>
    <property type="evidence" value="ECO:0007669"/>
    <property type="project" value="TreeGrafter"/>
</dbReference>
<feature type="domain" description="Helicase C-terminal" evidence="8">
    <location>
        <begin position="213"/>
        <end position="385"/>
    </location>
</feature>
<feature type="domain" description="Helicase ATP-binding" evidence="7">
    <location>
        <begin position="25"/>
        <end position="132"/>
    </location>
</feature>
<dbReference type="OrthoDB" id="4062651at2759"/>
<evidence type="ECO:0000256" key="2">
    <source>
        <dbReference type="ARBA" id="ARBA00022741"/>
    </source>
</evidence>
<organism evidence="9 10">
    <name type="scientific">Diabrotica balteata</name>
    <name type="common">Banded cucumber beetle</name>
    <dbReference type="NCBI Taxonomy" id="107213"/>
    <lineage>
        <taxon>Eukaryota</taxon>
        <taxon>Metazoa</taxon>
        <taxon>Ecdysozoa</taxon>
        <taxon>Arthropoda</taxon>
        <taxon>Hexapoda</taxon>
        <taxon>Insecta</taxon>
        <taxon>Pterygota</taxon>
        <taxon>Neoptera</taxon>
        <taxon>Endopterygota</taxon>
        <taxon>Coleoptera</taxon>
        <taxon>Polyphaga</taxon>
        <taxon>Cucujiformia</taxon>
        <taxon>Chrysomeloidea</taxon>
        <taxon>Chrysomelidae</taxon>
        <taxon>Galerucinae</taxon>
        <taxon>Diabroticina</taxon>
        <taxon>Diabroticites</taxon>
        <taxon>Diabrotica</taxon>
    </lineage>
</organism>
<name>A0A9N9XC19_DIABA</name>
<dbReference type="GO" id="GO:0003678">
    <property type="term" value="F:DNA helicase activity"/>
    <property type="evidence" value="ECO:0007669"/>
    <property type="project" value="TreeGrafter"/>
</dbReference>
<dbReference type="Pfam" id="PF07717">
    <property type="entry name" value="OB_NTP_bind"/>
    <property type="match status" value="1"/>
</dbReference>
<dbReference type="FunFam" id="3.40.50.300:FF:001922">
    <property type="entry name" value="DEAH (Asp-Glu-Ala-His) box polypeptide 29"/>
    <property type="match status" value="1"/>
</dbReference>
<dbReference type="Pfam" id="PF04408">
    <property type="entry name" value="WHD_HA2"/>
    <property type="match status" value="1"/>
</dbReference>
<dbReference type="CDD" id="cd18791">
    <property type="entry name" value="SF2_C_RHA"/>
    <property type="match status" value="1"/>
</dbReference>
<keyword evidence="4" id="KW-0347">Helicase</keyword>
<dbReference type="Pfam" id="PF00271">
    <property type="entry name" value="Helicase_C"/>
    <property type="match status" value="1"/>
</dbReference>
<keyword evidence="2" id="KW-0547">Nucleotide-binding</keyword>
<dbReference type="InterPro" id="IPR027417">
    <property type="entry name" value="P-loop_NTPase"/>
</dbReference>
<evidence type="ECO:0000313" key="10">
    <source>
        <dbReference type="Proteomes" id="UP001153709"/>
    </source>
</evidence>
<evidence type="ECO:0000259" key="8">
    <source>
        <dbReference type="PROSITE" id="PS51194"/>
    </source>
</evidence>
<dbReference type="GO" id="GO:0016787">
    <property type="term" value="F:hydrolase activity"/>
    <property type="evidence" value="ECO:0007669"/>
    <property type="project" value="UniProtKB-KW"/>
</dbReference>
<evidence type="ECO:0000256" key="4">
    <source>
        <dbReference type="ARBA" id="ARBA00022806"/>
    </source>
</evidence>
<dbReference type="SMART" id="SM00847">
    <property type="entry name" value="HA2"/>
    <property type="match status" value="1"/>
</dbReference>
<dbReference type="GO" id="GO:0002151">
    <property type="term" value="F:G-quadruplex RNA binding"/>
    <property type="evidence" value="ECO:0007669"/>
    <property type="project" value="TreeGrafter"/>
</dbReference>
<dbReference type="InterPro" id="IPR011709">
    <property type="entry name" value="DEAD-box_helicase_OB_fold"/>
</dbReference>
<dbReference type="Pfam" id="PF21010">
    <property type="entry name" value="HA2_C"/>
    <property type="match status" value="1"/>
</dbReference>
<dbReference type="SUPFAM" id="SSF52540">
    <property type="entry name" value="P-loop containing nucleoside triphosphate hydrolases"/>
    <property type="match status" value="2"/>
</dbReference>
<dbReference type="InterPro" id="IPR014001">
    <property type="entry name" value="Helicase_ATP-bd"/>
</dbReference>
<dbReference type="PANTHER" id="PTHR18934:SF237">
    <property type="entry name" value="ATP-DEPENDENT DNA_RNA HELICASE DHX36"/>
    <property type="match status" value="1"/>
</dbReference>
<evidence type="ECO:0000256" key="1">
    <source>
        <dbReference type="ARBA" id="ARBA00012552"/>
    </source>
</evidence>
<reference evidence="9" key="1">
    <citation type="submission" date="2022-01" db="EMBL/GenBank/DDBJ databases">
        <authorList>
            <person name="King R."/>
        </authorList>
    </citation>
    <scope>NUCLEOTIDE SEQUENCE</scope>
</reference>
<dbReference type="Proteomes" id="UP001153709">
    <property type="component" value="Chromosome 4"/>
</dbReference>
<evidence type="ECO:0000256" key="3">
    <source>
        <dbReference type="ARBA" id="ARBA00022801"/>
    </source>
</evidence>
<dbReference type="GO" id="GO:0005737">
    <property type="term" value="C:cytoplasm"/>
    <property type="evidence" value="ECO:0007669"/>
    <property type="project" value="TreeGrafter"/>
</dbReference>
<protein>
    <recommendedName>
        <fullName evidence="1">RNA helicase</fullName>
        <ecNumber evidence="1">3.6.4.13</ecNumber>
    </recommendedName>
</protein>
<dbReference type="EC" id="3.6.4.13" evidence="1"/>
<evidence type="ECO:0000259" key="7">
    <source>
        <dbReference type="PROSITE" id="PS51192"/>
    </source>
</evidence>
<proteinExistence type="predicted"/>
<dbReference type="PANTHER" id="PTHR18934">
    <property type="entry name" value="ATP-DEPENDENT RNA HELICASE"/>
    <property type="match status" value="1"/>
</dbReference>
<dbReference type="CDD" id="cd17917">
    <property type="entry name" value="DEXHc_RHA-like"/>
    <property type="match status" value="1"/>
</dbReference>
<dbReference type="GO" id="GO:0051880">
    <property type="term" value="F:G-quadruplex DNA binding"/>
    <property type="evidence" value="ECO:0007669"/>
    <property type="project" value="TreeGrafter"/>
</dbReference>
<sequence>MALKSLLPPNSNNRNIKTLTPMVAQERIEELGQSVGYQIRLEKKLPRDTASICFCTTGVVLKKMEDDPSLSRVSHLIIDEIHERAIPSDFLITLLKEVLKKRTNLKVILMSATLNAEEFSKYFDNCPHICIPGFTFPVEQYFLEDVLQVTKFKFFSDRSKKYFKYVRQQSEEELEFDKYILPQIKMKAFEKQYDKEVYEQLCNSESEKLNLNLVLALLVKICQKDGMAILIFVPGLTDISDLNKSIKNSNLFDPNKYLIIPLHSKMPTVDQKQIFNPAPHGKRKIIISTNIAETSITIDDVTHVIDCGKIKMSDFDVTTNTETLKTRWVSVANADQRKGRAGRVQAGICYHLFSTYRKKRLDLYQKPEILRTRLDGTILQAKILQLGKVNQFFPKLMNPPSAESLSLALDLLKRLNALDESENLTPLGYHLAKLPMSPQIGKMVLFGAIFSCLDPILSIATSLDFKDAFQIPLGKEKQADAKKRELGKGFMSDHIVLHIVMEKYEKMNNPSFCYDYFLSSYTLKLLKKLKEQFMGYLLELKFVSDLNPKNIINNVNSGNISLVKAVVCAGLFPNVAIAKHDRRGIVRHLHSPDRQTRYEFHLKSILTVNQPFPSPLVVYYTKVKTSKEYIHDATMIYPLPLIFFGDQYKAIRESDNFFITVSNYLRFSSNFFTYQLITELRNRMNWFLEYKITSPGVVDWTNPSDNLNILQAVVELITAEDIGEIDSFDDEDTYDLI</sequence>
<accession>A0A9N9XC19</accession>
<dbReference type="FunFam" id="1.20.120.1080:FF:000002">
    <property type="entry name" value="Putative ATP-dependent RNA helicase DHX36"/>
    <property type="match status" value="1"/>
</dbReference>
<keyword evidence="5" id="KW-0067">ATP-binding</keyword>
<gene>
    <name evidence="9" type="ORF">DIABBA_LOCUS6629</name>
</gene>
<dbReference type="Gene3D" id="3.40.50.300">
    <property type="entry name" value="P-loop containing nucleotide triphosphate hydrolases"/>
    <property type="match status" value="2"/>
</dbReference>